<evidence type="ECO:0000256" key="5">
    <source>
        <dbReference type="ARBA" id="ARBA00023180"/>
    </source>
</evidence>
<dbReference type="PANTHER" id="PTHR46671">
    <property type="entry name" value="PROTEIN CBG11221"/>
    <property type="match status" value="1"/>
</dbReference>
<dbReference type="Proteomes" id="UP001152747">
    <property type="component" value="Unassembled WGS sequence"/>
</dbReference>
<keyword evidence="4 6" id="KW-0472">Membrane</keyword>
<evidence type="ECO:0000256" key="1">
    <source>
        <dbReference type="ARBA" id="ARBA00004606"/>
    </source>
</evidence>
<dbReference type="GO" id="GO:0016757">
    <property type="term" value="F:glycosyltransferase activity"/>
    <property type="evidence" value="ECO:0007669"/>
    <property type="project" value="UniProtKB-KW"/>
</dbReference>
<evidence type="ECO:0000313" key="8">
    <source>
        <dbReference type="Proteomes" id="UP001152747"/>
    </source>
</evidence>
<keyword evidence="2" id="KW-0328">Glycosyltransferase</keyword>
<proteinExistence type="predicted"/>
<dbReference type="GO" id="GO:0016020">
    <property type="term" value="C:membrane"/>
    <property type="evidence" value="ECO:0007669"/>
    <property type="project" value="UniProtKB-SubCell"/>
</dbReference>
<keyword evidence="5" id="KW-0325">Glycoprotein</keyword>
<evidence type="ECO:0000256" key="2">
    <source>
        <dbReference type="ARBA" id="ARBA00022676"/>
    </source>
</evidence>
<dbReference type="OrthoDB" id="2019572at2759"/>
<evidence type="ECO:0000256" key="4">
    <source>
        <dbReference type="ARBA" id="ARBA00023136"/>
    </source>
</evidence>
<dbReference type="PANTHER" id="PTHR46671:SF5">
    <property type="entry name" value="NUCLEOTID_TRANS DOMAIN-CONTAINING PROTEIN"/>
    <property type="match status" value="1"/>
</dbReference>
<dbReference type="EMBL" id="CANHGI010000005">
    <property type="protein sequence ID" value="CAI5450912.1"/>
    <property type="molecule type" value="Genomic_DNA"/>
</dbReference>
<feature type="transmembrane region" description="Helical" evidence="6">
    <location>
        <begin position="34"/>
        <end position="51"/>
    </location>
</feature>
<comment type="subcellular location">
    <subcellularLocation>
        <location evidence="1">Membrane</location>
        <topology evidence="1">Single-pass type II membrane protein</topology>
    </subcellularLocation>
</comment>
<gene>
    <name evidence="7" type="ORF">CAMP_LOCUS13549</name>
</gene>
<sequence length="478" mass="55759">MSDTRYKLLCEDEMEEEVSNVIIKIKHSSRLKNVLFFIFGMVFCYIVLLHVQSERQMVDLKSLKEMLVKPFVFQKFENYEDFYFTKDESRFLNCSQISNGSKDAIDNYVNNGRLKLEREKLLELPMDCENIKTRIRGDISSFSKLERPIAFVRNIFTLYEFQESLISLNYHPDNTYCFSIDFKSVHRLSENMQSLSKCLPNIVINPTKYSFDSSGHFQDRAHFDCLKMILNSTWNHALLLQNYDIVLKSSEQLSDLSEMLNYTSIMGLEYGFQGRYKGDANWTPAGLKLFKNEKGVPDEILHTPLKIRKGLNEVFLSKTFVDSLFDKLNLDPILDLFDNNKMYGVDEMLIQTLYENYLGLEGQMTSNCTKSQSDNLTRQTDWNFSGPNGYDKHCRSKWKRHGICIIGVEYLKSFSTSNRITANKVLDNFDFGPIICLRQMIREGKTSGIPEDALNWSPQYREMKLKQNGTYVKEKFVC</sequence>
<keyword evidence="8" id="KW-1185">Reference proteome</keyword>
<evidence type="ECO:0000256" key="3">
    <source>
        <dbReference type="ARBA" id="ARBA00022679"/>
    </source>
</evidence>
<evidence type="ECO:0000313" key="7">
    <source>
        <dbReference type="EMBL" id="CAI5450912.1"/>
    </source>
</evidence>
<keyword evidence="3" id="KW-0808">Transferase</keyword>
<name>A0A9P1N7Q7_9PELO</name>
<protein>
    <submittedName>
        <fullName evidence="7">Uncharacterized protein</fullName>
    </submittedName>
</protein>
<keyword evidence="6" id="KW-1133">Transmembrane helix</keyword>
<dbReference type="AlphaFoldDB" id="A0A9P1N7Q7"/>
<reference evidence="7" key="1">
    <citation type="submission" date="2022-11" db="EMBL/GenBank/DDBJ databases">
        <authorList>
            <person name="Kikuchi T."/>
        </authorList>
    </citation>
    <scope>NUCLEOTIDE SEQUENCE</scope>
    <source>
        <strain evidence="7">PS1010</strain>
    </source>
</reference>
<dbReference type="InterPro" id="IPR003406">
    <property type="entry name" value="Glyco_trans_14"/>
</dbReference>
<organism evidence="7 8">
    <name type="scientific">Caenorhabditis angaria</name>
    <dbReference type="NCBI Taxonomy" id="860376"/>
    <lineage>
        <taxon>Eukaryota</taxon>
        <taxon>Metazoa</taxon>
        <taxon>Ecdysozoa</taxon>
        <taxon>Nematoda</taxon>
        <taxon>Chromadorea</taxon>
        <taxon>Rhabditida</taxon>
        <taxon>Rhabditina</taxon>
        <taxon>Rhabditomorpha</taxon>
        <taxon>Rhabditoidea</taxon>
        <taxon>Rhabditidae</taxon>
        <taxon>Peloderinae</taxon>
        <taxon>Caenorhabditis</taxon>
    </lineage>
</organism>
<accession>A0A9P1N7Q7</accession>
<comment type="caution">
    <text evidence="7">The sequence shown here is derived from an EMBL/GenBank/DDBJ whole genome shotgun (WGS) entry which is preliminary data.</text>
</comment>
<keyword evidence="6" id="KW-0812">Transmembrane</keyword>
<dbReference type="Pfam" id="PF02485">
    <property type="entry name" value="Branch"/>
    <property type="match status" value="1"/>
</dbReference>
<evidence type="ECO:0000256" key="6">
    <source>
        <dbReference type="SAM" id="Phobius"/>
    </source>
</evidence>